<feature type="region of interest" description="Disordered" evidence="1">
    <location>
        <begin position="117"/>
        <end position="154"/>
    </location>
</feature>
<evidence type="ECO:0000313" key="3">
    <source>
        <dbReference type="EMBL" id="KAH8100290.1"/>
    </source>
</evidence>
<organism evidence="3 4">
    <name type="scientific">Cristinia sonorae</name>
    <dbReference type="NCBI Taxonomy" id="1940300"/>
    <lineage>
        <taxon>Eukaryota</taxon>
        <taxon>Fungi</taxon>
        <taxon>Dikarya</taxon>
        <taxon>Basidiomycota</taxon>
        <taxon>Agaricomycotina</taxon>
        <taxon>Agaricomycetes</taxon>
        <taxon>Agaricomycetidae</taxon>
        <taxon>Agaricales</taxon>
        <taxon>Pleurotineae</taxon>
        <taxon>Stephanosporaceae</taxon>
        <taxon>Cristinia</taxon>
    </lineage>
</organism>
<dbReference type="EMBL" id="JAEVFJ010000016">
    <property type="protein sequence ID" value="KAH8100290.1"/>
    <property type="molecule type" value="Genomic_DNA"/>
</dbReference>
<keyword evidence="4" id="KW-1185">Reference proteome</keyword>
<comment type="caution">
    <text evidence="3">The sequence shown here is derived from an EMBL/GenBank/DDBJ whole genome shotgun (WGS) entry which is preliminary data.</text>
</comment>
<dbReference type="PANTHER" id="PTHR34587">
    <property type="entry name" value="VWFA DOMAIN-CONTAINING PROTEIN"/>
    <property type="match status" value="1"/>
</dbReference>
<dbReference type="Proteomes" id="UP000813824">
    <property type="component" value="Unassembled WGS sequence"/>
</dbReference>
<sequence length="356" mass="37662">MKALAFLLAIYVDFAATAYVIRRKPSLSDLSFNGRQAVVLNDRFKSFNTSTPCTNGETACIGGSFGLCVHGRFSVARCPTTTSCFALPLTDSIGTSVACTTERDMIARIEATGVSVSDIHDPQTSPLLDPRVFSPNSLDDGQSDYPEVGQSPSRTSPNNFINWCLTVNKPLTAGRQLKNGSCSPTPMGDIPAFTNMPSSKFQSPLNNAEIAANTTFVVTLAVAHLETGHFVNASSNFYSAPQEVGAGGDIKGHSHVVIEKLASMTQTTPTDPTKFVFFKGLNLAGDVLSAEVTNGLDEGVYRIASVMTAANHQPVLSPVAQHGSADDMIYISVKAVTTIPAMEGNGTPNNCSSIPT</sequence>
<dbReference type="AlphaFoldDB" id="A0A8K0UP70"/>
<dbReference type="PANTHER" id="PTHR34587:SF2">
    <property type="entry name" value="G-PROTEIN COUPLED RECEPTORS FAMILY 1 PROFILE DOMAIN-CONTAINING PROTEIN"/>
    <property type="match status" value="1"/>
</dbReference>
<name>A0A8K0UP70_9AGAR</name>
<reference evidence="3" key="1">
    <citation type="journal article" date="2021" name="New Phytol.">
        <title>Evolutionary innovations through gain and loss of genes in the ectomycorrhizal Boletales.</title>
        <authorList>
            <person name="Wu G."/>
            <person name="Miyauchi S."/>
            <person name="Morin E."/>
            <person name="Kuo A."/>
            <person name="Drula E."/>
            <person name="Varga T."/>
            <person name="Kohler A."/>
            <person name="Feng B."/>
            <person name="Cao Y."/>
            <person name="Lipzen A."/>
            <person name="Daum C."/>
            <person name="Hundley H."/>
            <person name="Pangilinan J."/>
            <person name="Johnson J."/>
            <person name="Barry K."/>
            <person name="LaButti K."/>
            <person name="Ng V."/>
            <person name="Ahrendt S."/>
            <person name="Min B."/>
            <person name="Choi I.G."/>
            <person name="Park H."/>
            <person name="Plett J.M."/>
            <person name="Magnuson J."/>
            <person name="Spatafora J.W."/>
            <person name="Nagy L.G."/>
            <person name="Henrissat B."/>
            <person name="Grigoriev I.V."/>
            <person name="Yang Z.L."/>
            <person name="Xu J."/>
            <person name="Martin F.M."/>
        </authorList>
    </citation>
    <scope>NUCLEOTIDE SEQUENCE</scope>
    <source>
        <strain evidence="3">KKN 215</strain>
    </source>
</reference>
<evidence type="ECO:0000313" key="4">
    <source>
        <dbReference type="Proteomes" id="UP000813824"/>
    </source>
</evidence>
<feature type="signal peptide" evidence="2">
    <location>
        <begin position="1"/>
        <end position="17"/>
    </location>
</feature>
<dbReference type="OrthoDB" id="2336871at2759"/>
<evidence type="ECO:0000256" key="1">
    <source>
        <dbReference type="SAM" id="MobiDB-lite"/>
    </source>
</evidence>
<protein>
    <recommendedName>
        <fullName evidence="5">Carbohydrate-binding module family 19 domain-containing protein</fullName>
    </recommendedName>
</protein>
<gene>
    <name evidence="3" type="ORF">BXZ70DRAFT_180759</name>
</gene>
<evidence type="ECO:0000256" key="2">
    <source>
        <dbReference type="SAM" id="SignalP"/>
    </source>
</evidence>
<evidence type="ECO:0008006" key="5">
    <source>
        <dbReference type="Google" id="ProtNLM"/>
    </source>
</evidence>
<dbReference type="InterPro" id="IPR053216">
    <property type="entry name" value="Appressorial_penetr-assoc"/>
</dbReference>
<feature type="chain" id="PRO_5035429897" description="Carbohydrate-binding module family 19 domain-containing protein" evidence="2">
    <location>
        <begin position="18"/>
        <end position="356"/>
    </location>
</feature>
<proteinExistence type="predicted"/>
<keyword evidence="2" id="KW-0732">Signal</keyword>
<accession>A0A8K0UP70</accession>